<evidence type="ECO:0000313" key="3">
    <source>
        <dbReference type="Proteomes" id="UP001180020"/>
    </source>
</evidence>
<dbReference type="InterPro" id="IPR029071">
    <property type="entry name" value="Ubiquitin-like_domsf"/>
</dbReference>
<reference evidence="2" key="1">
    <citation type="journal article" date="2023" name="Nat. Commun.">
        <title>Diploid and tetraploid genomes of Acorus and the evolution of monocots.</title>
        <authorList>
            <person name="Ma L."/>
            <person name="Liu K.W."/>
            <person name="Li Z."/>
            <person name="Hsiao Y.Y."/>
            <person name="Qi Y."/>
            <person name="Fu T."/>
            <person name="Tang G.D."/>
            <person name="Zhang D."/>
            <person name="Sun W.H."/>
            <person name="Liu D.K."/>
            <person name="Li Y."/>
            <person name="Chen G.Z."/>
            <person name="Liu X.D."/>
            <person name="Liao X.Y."/>
            <person name="Jiang Y.T."/>
            <person name="Yu X."/>
            <person name="Hao Y."/>
            <person name="Huang J."/>
            <person name="Zhao X.W."/>
            <person name="Ke S."/>
            <person name="Chen Y.Y."/>
            <person name="Wu W.L."/>
            <person name="Hsu J.L."/>
            <person name="Lin Y.F."/>
            <person name="Huang M.D."/>
            <person name="Li C.Y."/>
            <person name="Huang L."/>
            <person name="Wang Z.W."/>
            <person name="Zhao X."/>
            <person name="Zhong W.Y."/>
            <person name="Peng D.H."/>
            <person name="Ahmad S."/>
            <person name="Lan S."/>
            <person name="Zhang J.S."/>
            <person name="Tsai W.C."/>
            <person name="Van de Peer Y."/>
            <person name="Liu Z.J."/>
        </authorList>
    </citation>
    <scope>NUCLEOTIDE SEQUENCE</scope>
    <source>
        <strain evidence="2">CP</strain>
    </source>
</reference>
<dbReference type="SUPFAM" id="SSF54236">
    <property type="entry name" value="Ubiquitin-like"/>
    <property type="match status" value="1"/>
</dbReference>
<comment type="caution">
    <text evidence="2">The sequence shown here is derived from an EMBL/GenBank/DDBJ whole genome shotgun (WGS) entry which is preliminary data.</text>
</comment>
<reference evidence="2" key="2">
    <citation type="submission" date="2023-06" db="EMBL/GenBank/DDBJ databases">
        <authorList>
            <person name="Ma L."/>
            <person name="Liu K.-W."/>
            <person name="Li Z."/>
            <person name="Hsiao Y.-Y."/>
            <person name="Qi Y."/>
            <person name="Fu T."/>
            <person name="Tang G."/>
            <person name="Zhang D."/>
            <person name="Sun W.-H."/>
            <person name="Liu D.-K."/>
            <person name="Li Y."/>
            <person name="Chen G.-Z."/>
            <person name="Liu X.-D."/>
            <person name="Liao X.-Y."/>
            <person name="Jiang Y.-T."/>
            <person name="Yu X."/>
            <person name="Hao Y."/>
            <person name="Huang J."/>
            <person name="Zhao X.-W."/>
            <person name="Ke S."/>
            <person name="Chen Y.-Y."/>
            <person name="Wu W.-L."/>
            <person name="Hsu J.-L."/>
            <person name="Lin Y.-F."/>
            <person name="Huang M.-D."/>
            <person name="Li C.-Y."/>
            <person name="Huang L."/>
            <person name="Wang Z.-W."/>
            <person name="Zhao X."/>
            <person name="Zhong W.-Y."/>
            <person name="Peng D.-H."/>
            <person name="Ahmad S."/>
            <person name="Lan S."/>
            <person name="Zhang J.-S."/>
            <person name="Tsai W.-C."/>
            <person name="Van De Peer Y."/>
            <person name="Liu Z.-J."/>
        </authorList>
    </citation>
    <scope>NUCLEOTIDE SEQUENCE</scope>
    <source>
        <strain evidence="2">CP</strain>
        <tissue evidence="2">Leaves</tissue>
    </source>
</reference>
<keyword evidence="3" id="KW-1185">Reference proteome</keyword>
<evidence type="ECO:0000313" key="2">
    <source>
        <dbReference type="EMBL" id="KAK1325206.1"/>
    </source>
</evidence>
<evidence type="ECO:0000259" key="1">
    <source>
        <dbReference type="PROSITE" id="PS50053"/>
    </source>
</evidence>
<dbReference type="Gene3D" id="3.10.20.90">
    <property type="entry name" value="Phosphatidylinositol 3-kinase Catalytic Subunit, Chain A, domain 1"/>
    <property type="match status" value="1"/>
</dbReference>
<name>A0AAV9FGR1_ACOCL</name>
<dbReference type="Proteomes" id="UP001180020">
    <property type="component" value="Unassembled WGS sequence"/>
</dbReference>
<proteinExistence type="predicted"/>
<accession>A0AAV9FGR1</accession>
<sequence length="97" mass="10975">MTNRTWTGWPIETLTGEYPTVGGLKRELHRASGILHRRQLLVHDGKLMHDDATHPSHYGVGDGASIDLHLKLPMRESVTFRIEYHDTTISMASRATQ</sequence>
<gene>
    <name evidence="2" type="ORF">QJS10_CPA01g02681</name>
</gene>
<feature type="domain" description="Ubiquitin-like" evidence="1">
    <location>
        <begin position="20"/>
        <end position="71"/>
    </location>
</feature>
<dbReference type="PROSITE" id="PS50053">
    <property type="entry name" value="UBIQUITIN_2"/>
    <property type="match status" value="1"/>
</dbReference>
<dbReference type="Pfam" id="PF00240">
    <property type="entry name" value="ubiquitin"/>
    <property type="match status" value="1"/>
</dbReference>
<dbReference type="CDD" id="cd17039">
    <property type="entry name" value="Ubl_ubiquitin_like"/>
    <property type="match status" value="1"/>
</dbReference>
<dbReference type="InterPro" id="IPR000626">
    <property type="entry name" value="Ubiquitin-like_dom"/>
</dbReference>
<dbReference type="AlphaFoldDB" id="A0AAV9FGR1"/>
<protein>
    <recommendedName>
        <fullName evidence="1">Ubiquitin-like domain-containing protein</fullName>
    </recommendedName>
</protein>
<dbReference type="EMBL" id="JAUJYO010000001">
    <property type="protein sequence ID" value="KAK1325206.1"/>
    <property type="molecule type" value="Genomic_DNA"/>
</dbReference>
<organism evidence="2 3">
    <name type="scientific">Acorus calamus</name>
    <name type="common">Sweet flag</name>
    <dbReference type="NCBI Taxonomy" id="4465"/>
    <lineage>
        <taxon>Eukaryota</taxon>
        <taxon>Viridiplantae</taxon>
        <taxon>Streptophyta</taxon>
        <taxon>Embryophyta</taxon>
        <taxon>Tracheophyta</taxon>
        <taxon>Spermatophyta</taxon>
        <taxon>Magnoliopsida</taxon>
        <taxon>Liliopsida</taxon>
        <taxon>Acoraceae</taxon>
        <taxon>Acorus</taxon>
    </lineage>
</organism>